<reference evidence="4 5" key="1">
    <citation type="submission" date="2023-07" db="EMBL/GenBank/DDBJ databases">
        <title>Paenibacillus sp. JX-17 nov. isolated from soil.</title>
        <authorList>
            <person name="Wan Y."/>
            <person name="Liu B."/>
        </authorList>
    </citation>
    <scope>NUCLEOTIDE SEQUENCE [LARGE SCALE GENOMIC DNA]</scope>
    <source>
        <strain evidence="4 5">JX-17</strain>
    </source>
</reference>
<dbReference type="InterPro" id="IPR009057">
    <property type="entry name" value="Homeodomain-like_sf"/>
</dbReference>
<accession>A0ABT9C9U6</accession>
<dbReference type="InterPro" id="IPR001647">
    <property type="entry name" value="HTH_TetR"/>
</dbReference>
<dbReference type="PANTHER" id="PTHR43479:SF11">
    <property type="entry name" value="ACREF_ENVCD OPERON REPRESSOR-RELATED"/>
    <property type="match status" value="1"/>
</dbReference>
<evidence type="ECO:0000256" key="1">
    <source>
        <dbReference type="ARBA" id="ARBA00023125"/>
    </source>
</evidence>
<keyword evidence="5" id="KW-1185">Reference proteome</keyword>
<name>A0ABT9C9U6_9BACL</name>
<dbReference type="PANTHER" id="PTHR43479">
    <property type="entry name" value="ACREF/ENVCD OPERON REPRESSOR-RELATED"/>
    <property type="match status" value="1"/>
</dbReference>
<proteinExistence type="predicted"/>
<dbReference type="InterPro" id="IPR036271">
    <property type="entry name" value="Tet_transcr_reg_TetR-rel_C_sf"/>
</dbReference>
<organism evidence="4 5">
    <name type="scientific">Paenibacillus lacisoli</name>
    <dbReference type="NCBI Taxonomy" id="3064525"/>
    <lineage>
        <taxon>Bacteria</taxon>
        <taxon>Bacillati</taxon>
        <taxon>Bacillota</taxon>
        <taxon>Bacilli</taxon>
        <taxon>Bacillales</taxon>
        <taxon>Paenibacillaceae</taxon>
        <taxon>Paenibacillus</taxon>
    </lineage>
</organism>
<dbReference type="Gene3D" id="1.10.357.10">
    <property type="entry name" value="Tetracycline Repressor, domain 2"/>
    <property type="match status" value="1"/>
</dbReference>
<dbReference type="SUPFAM" id="SSF48498">
    <property type="entry name" value="Tetracyclin repressor-like, C-terminal domain"/>
    <property type="match status" value="1"/>
</dbReference>
<feature type="domain" description="HTH tetR-type" evidence="3">
    <location>
        <begin position="6"/>
        <end position="66"/>
    </location>
</feature>
<dbReference type="PRINTS" id="PR00455">
    <property type="entry name" value="HTHTETR"/>
</dbReference>
<evidence type="ECO:0000313" key="4">
    <source>
        <dbReference type="EMBL" id="MDO7906029.1"/>
    </source>
</evidence>
<dbReference type="Gene3D" id="1.10.10.60">
    <property type="entry name" value="Homeodomain-like"/>
    <property type="match status" value="1"/>
</dbReference>
<protein>
    <submittedName>
        <fullName evidence="4">TetR/AcrR family transcriptional regulator</fullName>
    </submittedName>
</protein>
<dbReference type="InterPro" id="IPR050624">
    <property type="entry name" value="HTH-type_Tx_Regulator"/>
</dbReference>
<gene>
    <name evidence="4" type="ORF">Q5741_06300</name>
</gene>
<evidence type="ECO:0000259" key="3">
    <source>
        <dbReference type="PROSITE" id="PS50977"/>
    </source>
</evidence>
<dbReference type="EMBL" id="JAUQTB010000002">
    <property type="protein sequence ID" value="MDO7906029.1"/>
    <property type="molecule type" value="Genomic_DNA"/>
</dbReference>
<comment type="caution">
    <text evidence="4">The sequence shown here is derived from an EMBL/GenBank/DDBJ whole genome shotgun (WGS) entry which is preliminary data.</text>
</comment>
<dbReference type="PROSITE" id="PS50977">
    <property type="entry name" value="HTH_TETR_2"/>
    <property type="match status" value="1"/>
</dbReference>
<dbReference type="SUPFAM" id="SSF46689">
    <property type="entry name" value="Homeodomain-like"/>
    <property type="match status" value="1"/>
</dbReference>
<dbReference type="RefSeq" id="WP_305023209.1">
    <property type="nucleotide sequence ID" value="NZ_JAUQTB010000002.1"/>
</dbReference>
<feature type="DNA-binding region" description="H-T-H motif" evidence="2">
    <location>
        <begin position="29"/>
        <end position="48"/>
    </location>
</feature>
<keyword evidence="1 2" id="KW-0238">DNA-binding</keyword>
<evidence type="ECO:0000256" key="2">
    <source>
        <dbReference type="PROSITE-ProRule" id="PRU00335"/>
    </source>
</evidence>
<evidence type="ECO:0000313" key="5">
    <source>
        <dbReference type="Proteomes" id="UP001240171"/>
    </source>
</evidence>
<sequence length="203" mass="23565">MSIVQGEKHEAILDAAYSLFGSKGFYETKMSDIAEIAGIAKGTIYLYFKSKEELFTAVTRRDCGQFLDSMRAALKIVGFEERLQVLADRHLRYYYERKEHTKLFFRTPNNDPDLMEFMHQFFREYTKLVQDVLEEGGIAEPGLHAESFIGMMDRHKMDIMMNPSFNEQELEKRSYFVASLFLHGCMAAEESGRPVLVNRSQQQ</sequence>
<dbReference type="Pfam" id="PF00440">
    <property type="entry name" value="TetR_N"/>
    <property type="match status" value="1"/>
</dbReference>
<dbReference type="Proteomes" id="UP001240171">
    <property type="component" value="Unassembled WGS sequence"/>
</dbReference>